<dbReference type="Pfam" id="PF01740">
    <property type="entry name" value="STAS"/>
    <property type="match status" value="1"/>
</dbReference>
<dbReference type="PROSITE" id="PS50801">
    <property type="entry name" value="STAS"/>
    <property type="match status" value="1"/>
</dbReference>
<evidence type="ECO:0000259" key="7">
    <source>
        <dbReference type="PROSITE" id="PS50801"/>
    </source>
</evidence>
<dbReference type="RefSeq" id="WP_328986405.1">
    <property type="nucleotide sequence ID" value="NZ_CP121472.1"/>
</dbReference>
<evidence type="ECO:0000256" key="5">
    <source>
        <dbReference type="SAM" id="MobiDB-lite"/>
    </source>
</evidence>
<feature type="transmembrane region" description="Helical" evidence="6">
    <location>
        <begin position="199"/>
        <end position="218"/>
    </location>
</feature>
<sequence length="578" mass="59952">MRVLNTIDFNNLRGDLFGGVTAAVVALPMALAFGVASGAGAEAGLYGAVLVGLFAALFGGTPTLISEPTGPMTVVMTAVITSILAANPEGGMAIAFTTVMLAGLFQILFGILKLGRYVTMMPYTVISGFMSGIGFILIILQLPALLGHPTPGGGVLGSLQALPELAATFQPDELLLGGISLAILLLMPKRLRRLLPPQLLALVAGTLIAVLVIGSGAYREIGAIPSGLPSLHLPTLTPDLWQSVLVDALVLAMLGSIDALLTSVIADSLTRTQHDSDKELIGQGLGNLASGLFGGLPGAGATMGTVVNIQTGARTALSGLTRAIILAVVVLWATGLVSMIPLAVLAGIAIKVGLDIVDWDFLGRAHRVSPRGALIMYGVIALTVFVDLITAVGIGLFVANILTIRRLADLQSEGVRLFGGGANAADMDCPKATNEEKKIIGDPDNGIALLCLSGPLIFGAAKAITRQQTEIANARSLILDLTDVPHIGVTSSMAIETTVTEATQHGCRVYFAGTQPAARKRLESLGLLKLVPEENWIDNRPDALKTAIADRAGQRQTQTQPQADPKPHPRASNEGLTS</sequence>
<accession>A0ABZ0S465</accession>
<proteinExistence type="predicted"/>
<dbReference type="EMBL" id="CP121472">
    <property type="protein sequence ID" value="WPL15857.1"/>
    <property type="molecule type" value="Genomic_DNA"/>
</dbReference>
<feature type="transmembrane region" description="Helical" evidence="6">
    <location>
        <begin position="92"/>
        <end position="112"/>
    </location>
</feature>
<dbReference type="Gene3D" id="3.30.750.24">
    <property type="entry name" value="STAS domain"/>
    <property type="match status" value="1"/>
</dbReference>
<evidence type="ECO:0000256" key="3">
    <source>
        <dbReference type="ARBA" id="ARBA00022989"/>
    </source>
</evidence>
<dbReference type="InterPro" id="IPR011547">
    <property type="entry name" value="SLC26A/SulP_dom"/>
</dbReference>
<comment type="subcellular location">
    <subcellularLocation>
        <location evidence="1">Membrane</location>
        <topology evidence="1">Multi-pass membrane protein</topology>
    </subcellularLocation>
</comment>
<feature type="transmembrane region" description="Helical" evidence="6">
    <location>
        <begin position="16"/>
        <end position="36"/>
    </location>
</feature>
<evidence type="ECO:0000256" key="6">
    <source>
        <dbReference type="SAM" id="Phobius"/>
    </source>
</evidence>
<protein>
    <submittedName>
        <fullName evidence="8">Bicarbonate transporter BicA</fullName>
    </submittedName>
</protein>
<keyword evidence="3 6" id="KW-1133">Transmembrane helix</keyword>
<evidence type="ECO:0000313" key="9">
    <source>
        <dbReference type="Proteomes" id="UP001432180"/>
    </source>
</evidence>
<feature type="transmembrane region" description="Helical" evidence="6">
    <location>
        <begin position="240"/>
        <end position="261"/>
    </location>
</feature>
<feature type="transmembrane region" description="Helical" evidence="6">
    <location>
        <begin position="374"/>
        <end position="402"/>
    </location>
</feature>
<feature type="domain" description="STAS" evidence="7">
    <location>
        <begin position="445"/>
        <end position="547"/>
    </location>
</feature>
<keyword evidence="2 6" id="KW-0812">Transmembrane</keyword>
<gene>
    <name evidence="8" type="primary">bicA_1</name>
    <name evidence="8" type="ORF">Thiowin_00776</name>
</gene>
<evidence type="ECO:0000313" key="8">
    <source>
        <dbReference type="EMBL" id="WPL15857.1"/>
    </source>
</evidence>
<reference evidence="8 9" key="1">
    <citation type="journal article" date="2023" name="Microorganisms">
        <title>Thiorhodovibrio frisius and Trv. litoralis spp. nov., Two Novel Members from a Clade of Fastidious Purple Sulfur Bacteria That Exhibit Unique Red-Shifted Light-Harvesting Capabilities.</title>
        <authorList>
            <person name="Methner A."/>
            <person name="Kuzyk S.B."/>
            <person name="Petersen J."/>
            <person name="Bauer S."/>
            <person name="Brinkmann H."/>
            <person name="Sichau K."/>
            <person name="Wanner G."/>
            <person name="Wolf J."/>
            <person name="Neumann-Schaal M."/>
            <person name="Henke P."/>
            <person name="Tank M."/>
            <person name="Sproer C."/>
            <person name="Bunk B."/>
            <person name="Overmann J."/>
        </authorList>
    </citation>
    <scope>NUCLEOTIDE SEQUENCE [LARGE SCALE GENOMIC DNA]</scope>
    <source>
        <strain evidence="8 9">DSM 6702</strain>
    </source>
</reference>
<dbReference type="Pfam" id="PF00916">
    <property type="entry name" value="Sulfate_transp"/>
    <property type="match status" value="1"/>
</dbReference>
<evidence type="ECO:0000256" key="2">
    <source>
        <dbReference type="ARBA" id="ARBA00022692"/>
    </source>
</evidence>
<dbReference type="InterPro" id="IPR002645">
    <property type="entry name" value="STAS_dom"/>
</dbReference>
<keyword evidence="9" id="KW-1185">Reference proteome</keyword>
<feature type="transmembrane region" description="Helical" evidence="6">
    <location>
        <begin position="324"/>
        <end position="354"/>
    </location>
</feature>
<evidence type="ECO:0000256" key="4">
    <source>
        <dbReference type="ARBA" id="ARBA00023136"/>
    </source>
</evidence>
<feature type="transmembrane region" description="Helical" evidence="6">
    <location>
        <begin position="124"/>
        <end position="146"/>
    </location>
</feature>
<feature type="region of interest" description="Disordered" evidence="5">
    <location>
        <begin position="546"/>
        <end position="578"/>
    </location>
</feature>
<feature type="transmembrane region" description="Helical" evidence="6">
    <location>
        <begin position="166"/>
        <end position="187"/>
    </location>
</feature>
<dbReference type="InterPro" id="IPR036513">
    <property type="entry name" value="STAS_dom_sf"/>
</dbReference>
<feature type="transmembrane region" description="Helical" evidence="6">
    <location>
        <begin position="43"/>
        <end position="65"/>
    </location>
</feature>
<dbReference type="InterPro" id="IPR001902">
    <property type="entry name" value="SLC26A/SulP_fam"/>
</dbReference>
<name>A0ABZ0S465_9GAMM</name>
<organism evidence="8 9">
    <name type="scientific">Thiorhodovibrio winogradskyi</name>
    <dbReference type="NCBI Taxonomy" id="77007"/>
    <lineage>
        <taxon>Bacteria</taxon>
        <taxon>Pseudomonadati</taxon>
        <taxon>Pseudomonadota</taxon>
        <taxon>Gammaproteobacteria</taxon>
        <taxon>Chromatiales</taxon>
        <taxon>Chromatiaceae</taxon>
        <taxon>Thiorhodovibrio</taxon>
    </lineage>
</organism>
<dbReference type="Proteomes" id="UP001432180">
    <property type="component" value="Chromosome"/>
</dbReference>
<keyword evidence="4 6" id="KW-0472">Membrane</keyword>
<dbReference type="SUPFAM" id="SSF52091">
    <property type="entry name" value="SpoIIaa-like"/>
    <property type="match status" value="1"/>
</dbReference>
<evidence type="ECO:0000256" key="1">
    <source>
        <dbReference type="ARBA" id="ARBA00004141"/>
    </source>
</evidence>
<dbReference type="CDD" id="cd07042">
    <property type="entry name" value="STAS_SulP_like_sulfate_transporter"/>
    <property type="match status" value="1"/>
</dbReference>
<dbReference type="PANTHER" id="PTHR11814">
    <property type="entry name" value="SULFATE TRANSPORTER"/>
    <property type="match status" value="1"/>
</dbReference>